<dbReference type="AlphaFoldDB" id="K9GGJ4"/>
<dbReference type="InParanoid" id="K9GGJ4"/>
<dbReference type="HOGENOM" id="CLU_2146717_0_0_1"/>
<evidence type="ECO:0000313" key="1">
    <source>
        <dbReference type="EMBL" id="EKV12346.1"/>
    </source>
</evidence>
<proteinExistence type="predicted"/>
<reference evidence="2" key="1">
    <citation type="journal article" date="2012" name="BMC Genomics">
        <title>Genome sequence of the necrotrophic fungus Penicillium digitatum, the main postharvest pathogen of citrus.</title>
        <authorList>
            <person name="Marcet-Houben M."/>
            <person name="Ballester A.-R."/>
            <person name="de la Fuente B."/>
            <person name="Harries E."/>
            <person name="Marcos J.F."/>
            <person name="Gonzalez-Candelas L."/>
            <person name="Gabaldon T."/>
        </authorList>
    </citation>
    <scope>NUCLEOTIDE SEQUENCE [LARGE SCALE GENOMIC DNA]</scope>
    <source>
        <strain evidence="2">PHI26 / CECT 20796</strain>
    </source>
</reference>
<name>K9GGJ4_PEND2</name>
<organism evidence="1 2">
    <name type="scientific">Penicillium digitatum (strain PHI26 / CECT 20796)</name>
    <name type="common">Green mold</name>
    <dbReference type="NCBI Taxonomy" id="1170229"/>
    <lineage>
        <taxon>Eukaryota</taxon>
        <taxon>Fungi</taxon>
        <taxon>Dikarya</taxon>
        <taxon>Ascomycota</taxon>
        <taxon>Pezizomycotina</taxon>
        <taxon>Eurotiomycetes</taxon>
        <taxon>Eurotiomycetidae</taxon>
        <taxon>Eurotiales</taxon>
        <taxon>Aspergillaceae</taxon>
        <taxon>Penicillium</taxon>
    </lineage>
</organism>
<gene>
    <name evidence="1" type="ORF">PDIG_44740</name>
</gene>
<dbReference type="EMBL" id="AKCT01000181">
    <property type="protein sequence ID" value="EKV12346.1"/>
    <property type="molecule type" value="Genomic_DNA"/>
</dbReference>
<accession>K9GGJ4</accession>
<comment type="caution">
    <text evidence="1">The sequence shown here is derived from an EMBL/GenBank/DDBJ whole genome shotgun (WGS) entry which is preliminary data.</text>
</comment>
<sequence>MTLETYYRRCLHMCQRVNRRLLFNNSGSGYQNIKTSAGPRYNNTDSKNIFTATICGFQISEGRGRSCLTVLPESTGLKLTNSIMERIWQVHDCSASGGTLSGLRLTTLLSHA</sequence>
<dbReference type="Proteomes" id="UP000009882">
    <property type="component" value="Unassembled WGS sequence"/>
</dbReference>
<protein>
    <submittedName>
        <fullName evidence="1">Uncharacterized protein</fullName>
    </submittedName>
</protein>
<keyword evidence="2" id="KW-1185">Reference proteome</keyword>
<evidence type="ECO:0000313" key="2">
    <source>
        <dbReference type="Proteomes" id="UP000009882"/>
    </source>
</evidence>